<dbReference type="Proteomes" id="UP000319213">
    <property type="component" value="Unassembled WGS sequence"/>
</dbReference>
<proteinExistence type="predicted"/>
<dbReference type="InterPro" id="IPR046828">
    <property type="entry name" value="RepSA"/>
</dbReference>
<dbReference type="RefSeq" id="WP_142257847.1">
    <property type="nucleotide sequence ID" value="NZ_BMPV01000004.1"/>
</dbReference>
<evidence type="ECO:0000313" key="2">
    <source>
        <dbReference type="EMBL" id="TQM73546.1"/>
    </source>
</evidence>
<sequence length="457" mass="50006">MTAAATLAELAESAVRDLARYSVADLVRWIDQATRLRGCAEPVRLTGESLTVDTRTGEVLHAYTTASEPHGHLLVRCGNRRASRCPSCAEVYRADTYHLLKAGLLGGSKGVPETVRTHPRVLATFTAPSFGPVHRGPDKTGRSPVCHPRRRGPACFERHAAGDPRIGQPLDPDTYDYVGHVLWNANAGDLWRRFTIYLRRHLAAAAGLTQAEFARQVKVSYAKVAEYQARGVVHFHAVIRLDGRGEGDAIVPPPSWATVDLLTRAITTAAAAVHLEAPDLGQPTRRLCWGEQLDIRPIDTGDLDDGELTETKVAGYIAKYAVKAAEAAGTVDRRLNRADLRRLGELGVTEHAARLIRTAWELGNPAAYPELANLRLRQWAHMLGFRGHFSTKSRAYSTTLGALRQARVDYCRTLRAQGSHDPETTLVLAHWRFAGQGFTPGESALAALIGRNAPRDP</sequence>
<evidence type="ECO:0000256" key="1">
    <source>
        <dbReference type="SAM" id="MobiDB-lite"/>
    </source>
</evidence>
<feature type="region of interest" description="Disordered" evidence="1">
    <location>
        <begin position="128"/>
        <end position="147"/>
    </location>
</feature>
<comment type="caution">
    <text evidence="2">The sequence shown here is derived from an EMBL/GenBank/DDBJ whole genome shotgun (WGS) entry which is preliminary data.</text>
</comment>
<keyword evidence="3" id="KW-1185">Reference proteome</keyword>
<evidence type="ECO:0000313" key="3">
    <source>
        <dbReference type="Proteomes" id="UP000319213"/>
    </source>
</evidence>
<protein>
    <recommendedName>
        <fullName evidence="4">Replication initiation protein</fullName>
    </recommendedName>
</protein>
<dbReference type="AlphaFoldDB" id="A0A543ISI5"/>
<evidence type="ECO:0008006" key="4">
    <source>
        <dbReference type="Google" id="ProtNLM"/>
    </source>
</evidence>
<dbReference type="EMBL" id="VFPQ01000001">
    <property type="protein sequence ID" value="TQM73546.1"/>
    <property type="molecule type" value="Genomic_DNA"/>
</dbReference>
<dbReference type="Pfam" id="PF20199">
    <property type="entry name" value="RepSA"/>
    <property type="match status" value="1"/>
</dbReference>
<name>A0A543ISI5_9ACTN</name>
<gene>
    <name evidence="2" type="ORF">FHX40_0193</name>
</gene>
<dbReference type="OrthoDB" id="3203793at2"/>
<organism evidence="2 3">
    <name type="scientific">Thermopolyspora flexuosa</name>
    <dbReference type="NCBI Taxonomy" id="103836"/>
    <lineage>
        <taxon>Bacteria</taxon>
        <taxon>Bacillati</taxon>
        <taxon>Actinomycetota</taxon>
        <taxon>Actinomycetes</taxon>
        <taxon>Streptosporangiales</taxon>
        <taxon>Streptosporangiaceae</taxon>
        <taxon>Thermopolyspora</taxon>
    </lineage>
</organism>
<accession>A0A543ISI5</accession>
<reference evidence="2 3" key="1">
    <citation type="submission" date="2019-06" db="EMBL/GenBank/DDBJ databases">
        <title>Sequencing the genomes of 1000 actinobacteria strains.</title>
        <authorList>
            <person name="Klenk H.-P."/>
        </authorList>
    </citation>
    <scope>NUCLEOTIDE SEQUENCE [LARGE SCALE GENOMIC DNA]</scope>
    <source>
        <strain evidence="2 3">DSM 43186</strain>
    </source>
</reference>